<dbReference type="NCBIfam" id="TIGR00163">
    <property type="entry name" value="PS_decarb"/>
    <property type="match status" value="1"/>
</dbReference>
<reference evidence="13" key="1">
    <citation type="submission" date="2022-07" db="EMBL/GenBank/DDBJ databases">
        <title>Fungi with potential for degradation of polypropylene.</title>
        <authorList>
            <person name="Gostincar C."/>
        </authorList>
    </citation>
    <scope>NUCLEOTIDE SEQUENCE</scope>
    <source>
        <strain evidence="13">EXF-13308</strain>
    </source>
</reference>
<evidence type="ECO:0000256" key="5">
    <source>
        <dbReference type="ARBA" id="ARBA00022793"/>
    </source>
</evidence>
<comment type="pathway">
    <text evidence="11">Phospholipid metabolism; phosphatidylethanolamine biosynthesis.</text>
</comment>
<organism evidence="13 14">
    <name type="scientific">Pleurostoma richardsiae</name>
    <dbReference type="NCBI Taxonomy" id="41990"/>
    <lineage>
        <taxon>Eukaryota</taxon>
        <taxon>Fungi</taxon>
        <taxon>Dikarya</taxon>
        <taxon>Ascomycota</taxon>
        <taxon>Pezizomycotina</taxon>
        <taxon>Sordariomycetes</taxon>
        <taxon>Sordariomycetidae</taxon>
        <taxon>Calosphaeriales</taxon>
        <taxon>Pleurostomataceae</taxon>
        <taxon>Pleurostoma</taxon>
    </lineage>
</organism>
<keyword evidence="7" id="KW-0594">Phospholipid biosynthesis</keyword>
<comment type="caution">
    <text evidence="13">The sequence shown here is derived from an EMBL/GenBank/DDBJ whole genome shotgun (WGS) entry which is preliminary data.</text>
</comment>
<keyword evidence="14" id="KW-1185">Reference proteome</keyword>
<evidence type="ECO:0000256" key="3">
    <source>
        <dbReference type="ARBA" id="ARBA00012243"/>
    </source>
</evidence>
<evidence type="ECO:0000256" key="6">
    <source>
        <dbReference type="ARBA" id="ARBA00023098"/>
    </source>
</evidence>
<accession>A0AA38RNL4</accession>
<evidence type="ECO:0000256" key="7">
    <source>
        <dbReference type="ARBA" id="ARBA00023209"/>
    </source>
</evidence>
<evidence type="ECO:0000256" key="4">
    <source>
        <dbReference type="ARBA" id="ARBA00022516"/>
    </source>
</evidence>
<keyword evidence="5" id="KW-0210">Decarboxylase</keyword>
<evidence type="ECO:0000256" key="11">
    <source>
        <dbReference type="ARBA" id="ARBA00024326"/>
    </source>
</evidence>
<evidence type="ECO:0000313" key="14">
    <source>
        <dbReference type="Proteomes" id="UP001174694"/>
    </source>
</evidence>
<evidence type="ECO:0000256" key="8">
    <source>
        <dbReference type="ARBA" id="ARBA00023239"/>
    </source>
</evidence>
<dbReference type="PANTHER" id="PTHR10067">
    <property type="entry name" value="PHOSPHATIDYLSERINE DECARBOXYLASE"/>
    <property type="match status" value="1"/>
</dbReference>
<feature type="chain" id="PRO_5041385411" description="phosphatidylserine decarboxylase" evidence="12">
    <location>
        <begin position="24"/>
        <end position="337"/>
    </location>
</feature>
<keyword evidence="9" id="KW-1208">Phospholipid metabolism</keyword>
<evidence type="ECO:0000256" key="10">
    <source>
        <dbReference type="ARBA" id="ARBA00023317"/>
    </source>
</evidence>
<sequence>MGLSGIIHAVLNWFLSWVHLAQNSEYGWKSLDRKSGRIIREQMPLTKKLKLLLLFNPLMEWVDTTHIMRLYIHNKSLEAGKEEAQPASKKQIKGFVETYHINMNDFEPSDISKYDTFAEFFTRHHAPGSRPIHAPDDNAKAVVVADSRVVVYESVEETKRLWIKGNDFSITHLVMDTQLGKHFGDAAIASFRLSPQDYHRYHSPVTGTVKLFRSVPGDYYQVDPIALRSGVDILTRNARDYLLIDTEDFGDVLFVAIGATDVGTVQIHDKWQKAGSKVRKGDELGIFQFGGSSIIVALQKGRIQFDQDLRDLSQQKIQVSVEVGMSLGSAVPLPLGD</sequence>
<comment type="cofactor">
    <cofactor evidence="1">
        <name>pyruvate</name>
        <dbReference type="ChEBI" id="CHEBI:15361"/>
    </cofactor>
</comment>
<protein>
    <recommendedName>
        <fullName evidence="3">phosphatidylserine decarboxylase</fullName>
        <ecNumber evidence="3">4.1.1.65</ecNumber>
    </recommendedName>
</protein>
<gene>
    <name evidence="13" type="ORF">NKR23_g6848</name>
</gene>
<name>A0AA38RNL4_9PEZI</name>
<keyword evidence="6" id="KW-0443">Lipid metabolism</keyword>
<dbReference type="InterPro" id="IPR003817">
    <property type="entry name" value="PS_Dcarbxylase"/>
</dbReference>
<dbReference type="GO" id="GO:0046474">
    <property type="term" value="P:glycerophospholipid biosynthetic process"/>
    <property type="evidence" value="ECO:0007669"/>
    <property type="project" value="UniProtKB-ARBA"/>
</dbReference>
<evidence type="ECO:0000256" key="1">
    <source>
        <dbReference type="ARBA" id="ARBA00001928"/>
    </source>
</evidence>
<dbReference type="InterPro" id="IPR033177">
    <property type="entry name" value="PSD-B"/>
</dbReference>
<feature type="signal peptide" evidence="12">
    <location>
        <begin position="1"/>
        <end position="23"/>
    </location>
</feature>
<comment type="pathway">
    <text evidence="2">Lipid metabolism.</text>
</comment>
<evidence type="ECO:0000256" key="12">
    <source>
        <dbReference type="SAM" id="SignalP"/>
    </source>
</evidence>
<proteinExistence type="predicted"/>
<dbReference type="AlphaFoldDB" id="A0AA38RNL4"/>
<dbReference type="Pfam" id="PF02666">
    <property type="entry name" value="PS_Dcarbxylase"/>
    <property type="match status" value="1"/>
</dbReference>
<dbReference type="Proteomes" id="UP001174694">
    <property type="component" value="Unassembled WGS sequence"/>
</dbReference>
<evidence type="ECO:0000256" key="2">
    <source>
        <dbReference type="ARBA" id="ARBA00005189"/>
    </source>
</evidence>
<evidence type="ECO:0000256" key="9">
    <source>
        <dbReference type="ARBA" id="ARBA00023264"/>
    </source>
</evidence>
<keyword evidence="12" id="KW-0732">Signal</keyword>
<dbReference type="GO" id="GO:0004609">
    <property type="term" value="F:phosphatidylserine decarboxylase activity"/>
    <property type="evidence" value="ECO:0007669"/>
    <property type="project" value="UniProtKB-EC"/>
</dbReference>
<keyword evidence="4" id="KW-0444">Lipid biosynthesis</keyword>
<keyword evidence="8" id="KW-0456">Lyase</keyword>
<keyword evidence="10" id="KW-0670">Pyruvate</keyword>
<dbReference type="EC" id="4.1.1.65" evidence="3"/>
<evidence type="ECO:0000313" key="13">
    <source>
        <dbReference type="EMBL" id="KAJ9143079.1"/>
    </source>
</evidence>
<dbReference type="PANTHER" id="PTHR10067:SF11">
    <property type="entry name" value="PHOSPHATIDYLSERINE DECARBOXYLASE"/>
    <property type="match status" value="1"/>
</dbReference>
<dbReference type="EMBL" id="JANBVO010000020">
    <property type="protein sequence ID" value="KAJ9143079.1"/>
    <property type="molecule type" value="Genomic_DNA"/>
</dbReference>